<keyword evidence="2" id="KW-1185">Reference proteome</keyword>
<dbReference type="EMBL" id="VSWD01000005">
    <property type="protein sequence ID" value="KAK3101459.1"/>
    <property type="molecule type" value="Genomic_DNA"/>
</dbReference>
<proteinExistence type="predicted"/>
<protein>
    <submittedName>
        <fullName evidence="1">Uncharacterized protein</fullName>
    </submittedName>
</protein>
<reference evidence="1" key="1">
    <citation type="submission" date="2019-08" db="EMBL/GenBank/DDBJ databases">
        <title>The improved chromosome-level genome for the pearl oyster Pinctada fucata martensii using PacBio sequencing and Hi-C.</title>
        <authorList>
            <person name="Zheng Z."/>
        </authorList>
    </citation>
    <scope>NUCLEOTIDE SEQUENCE</scope>
    <source>
        <strain evidence="1">ZZ-2019</strain>
        <tissue evidence="1">Adductor muscle</tissue>
    </source>
</reference>
<organism evidence="1 2">
    <name type="scientific">Pinctada imbricata</name>
    <name type="common">Atlantic pearl-oyster</name>
    <name type="synonym">Pinctada martensii</name>
    <dbReference type="NCBI Taxonomy" id="66713"/>
    <lineage>
        <taxon>Eukaryota</taxon>
        <taxon>Metazoa</taxon>
        <taxon>Spiralia</taxon>
        <taxon>Lophotrochozoa</taxon>
        <taxon>Mollusca</taxon>
        <taxon>Bivalvia</taxon>
        <taxon>Autobranchia</taxon>
        <taxon>Pteriomorphia</taxon>
        <taxon>Pterioida</taxon>
        <taxon>Pterioidea</taxon>
        <taxon>Pteriidae</taxon>
        <taxon>Pinctada</taxon>
    </lineage>
</organism>
<evidence type="ECO:0000313" key="2">
    <source>
        <dbReference type="Proteomes" id="UP001186944"/>
    </source>
</evidence>
<dbReference type="AlphaFoldDB" id="A0AA89C522"/>
<gene>
    <name evidence="1" type="ORF">FSP39_003732</name>
</gene>
<accession>A0AA89C522</accession>
<comment type="caution">
    <text evidence="1">The sequence shown here is derived from an EMBL/GenBank/DDBJ whole genome shotgun (WGS) entry which is preliminary data.</text>
</comment>
<name>A0AA89C522_PINIB</name>
<sequence>MSVELNMDTKSEYDTLVQQYKGKDIAECFANMHLSFRRELDVVRQSVTAVETRVSELEKFATHANIEINNFEPKIKENVQEERSERLKLDLWSRKWNLVIRGLRGQENENPREVIKLCKNFFIDTLKLPRTMVDEMTFQAGHRLPGKFQGVNNIIIRFVNLIDRDDVMSAAMKLAPGSGYSVTPDLPPSVALLRSKLLKERSQLPPNEKKMVKLVYRKQEPFVELVRRKLINIEV</sequence>
<dbReference type="Proteomes" id="UP001186944">
    <property type="component" value="Unassembled WGS sequence"/>
</dbReference>
<evidence type="ECO:0000313" key="1">
    <source>
        <dbReference type="EMBL" id="KAK3101459.1"/>
    </source>
</evidence>